<dbReference type="Pfam" id="PF00169">
    <property type="entry name" value="PH"/>
    <property type="match status" value="1"/>
</dbReference>
<name>A0A1Y1WZU8_9FUNG</name>
<dbReference type="SUPFAM" id="SSF50729">
    <property type="entry name" value="PH domain-like"/>
    <property type="match status" value="1"/>
</dbReference>
<evidence type="ECO:0000259" key="2">
    <source>
        <dbReference type="PROSITE" id="PS50003"/>
    </source>
</evidence>
<feature type="region of interest" description="Disordered" evidence="1">
    <location>
        <begin position="321"/>
        <end position="414"/>
    </location>
</feature>
<protein>
    <submittedName>
        <fullName evidence="3">PH-domain-containing protein</fullName>
    </submittedName>
</protein>
<dbReference type="PROSITE" id="PS50003">
    <property type="entry name" value="PH_DOMAIN"/>
    <property type="match status" value="1"/>
</dbReference>
<keyword evidence="4" id="KW-1185">Reference proteome</keyword>
<dbReference type="SMART" id="SM00233">
    <property type="entry name" value="PH"/>
    <property type="match status" value="1"/>
</dbReference>
<organism evidence="3 4">
    <name type="scientific">Anaeromyces robustus</name>
    <dbReference type="NCBI Taxonomy" id="1754192"/>
    <lineage>
        <taxon>Eukaryota</taxon>
        <taxon>Fungi</taxon>
        <taxon>Fungi incertae sedis</taxon>
        <taxon>Chytridiomycota</taxon>
        <taxon>Chytridiomycota incertae sedis</taxon>
        <taxon>Neocallimastigomycetes</taxon>
        <taxon>Neocallimastigales</taxon>
        <taxon>Neocallimastigaceae</taxon>
        <taxon>Anaeromyces</taxon>
    </lineage>
</organism>
<feature type="compositionally biased region" description="Polar residues" evidence="1">
    <location>
        <begin position="382"/>
        <end position="414"/>
    </location>
</feature>
<reference evidence="3 4" key="1">
    <citation type="submission" date="2016-08" db="EMBL/GenBank/DDBJ databases">
        <title>A Parts List for Fungal Cellulosomes Revealed by Comparative Genomics.</title>
        <authorList>
            <consortium name="DOE Joint Genome Institute"/>
            <person name="Haitjema C.H."/>
            <person name="Gilmore S.P."/>
            <person name="Henske J.K."/>
            <person name="Solomon K.V."/>
            <person name="De Groot R."/>
            <person name="Kuo A."/>
            <person name="Mondo S.J."/>
            <person name="Salamov A.A."/>
            <person name="Labutti K."/>
            <person name="Zhao Z."/>
            <person name="Chiniquy J."/>
            <person name="Barry K."/>
            <person name="Brewer H.M."/>
            <person name="Purvine S.O."/>
            <person name="Wright A.T."/>
            <person name="Boxma B."/>
            <person name="Van Alen T."/>
            <person name="Hackstein J.H."/>
            <person name="Baker S.E."/>
            <person name="Grigoriev I.V."/>
            <person name="O'Malley M.A."/>
        </authorList>
    </citation>
    <scope>NUCLEOTIDE SEQUENCE [LARGE SCALE GENOMIC DNA]</scope>
    <source>
        <strain evidence="3 4">S4</strain>
    </source>
</reference>
<feature type="compositionally biased region" description="Low complexity" evidence="1">
    <location>
        <begin position="130"/>
        <end position="144"/>
    </location>
</feature>
<dbReference type="Gene3D" id="2.30.29.30">
    <property type="entry name" value="Pleckstrin-homology domain (PH domain)/Phosphotyrosine-binding domain (PTB)"/>
    <property type="match status" value="1"/>
</dbReference>
<evidence type="ECO:0000313" key="3">
    <source>
        <dbReference type="EMBL" id="ORX78716.1"/>
    </source>
</evidence>
<evidence type="ECO:0000313" key="4">
    <source>
        <dbReference type="Proteomes" id="UP000193944"/>
    </source>
</evidence>
<dbReference type="InterPro" id="IPR001849">
    <property type="entry name" value="PH_domain"/>
</dbReference>
<accession>A0A1Y1WZU8</accession>
<dbReference type="CDD" id="cd00821">
    <property type="entry name" value="PH"/>
    <property type="match status" value="1"/>
</dbReference>
<feature type="compositionally biased region" description="Low complexity" evidence="1">
    <location>
        <begin position="351"/>
        <end position="381"/>
    </location>
</feature>
<evidence type="ECO:0000256" key="1">
    <source>
        <dbReference type="SAM" id="MobiDB-lite"/>
    </source>
</evidence>
<dbReference type="InterPro" id="IPR011993">
    <property type="entry name" value="PH-like_dom_sf"/>
</dbReference>
<dbReference type="EMBL" id="MCFG01000200">
    <property type="protein sequence ID" value="ORX78716.1"/>
    <property type="molecule type" value="Genomic_DNA"/>
</dbReference>
<reference evidence="3 4" key="2">
    <citation type="submission" date="2016-08" db="EMBL/GenBank/DDBJ databases">
        <title>Pervasive Adenine N6-methylation of Active Genes in Fungi.</title>
        <authorList>
            <consortium name="DOE Joint Genome Institute"/>
            <person name="Mondo S.J."/>
            <person name="Dannebaum R.O."/>
            <person name="Kuo R.C."/>
            <person name="Labutti K."/>
            <person name="Haridas S."/>
            <person name="Kuo A."/>
            <person name="Salamov A."/>
            <person name="Ahrendt S.R."/>
            <person name="Lipzen A."/>
            <person name="Sullivan W."/>
            <person name="Andreopoulos W.B."/>
            <person name="Clum A."/>
            <person name="Lindquist E."/>
            <person name="Daum C."/>
            <person name="Ramamoorthy G.K."/>
            <person name="Gryganskyi A."/>
            <person name="Culley D."/>
            <person name="Magnuson J.K."/>
            <person name="James T.Y."/>
            <person name="O'Malley M.A."/>
            <person name="Stajich J.E."/>
            <person name="Spatafora J.W."/>
            <person name="Visel A."/>
            <person name="Grigoriev I.V."/>
        </authorList>
    </citation>
    <scope>NUCLEOTIDE SEQUENCE [LARGE SCALE GENOMIC DNA]</scope>
    <source>
        <strain evidence="3 4">S4</strain>
    </source>
</reference>
<proteinExistence type="predicted"/>
<feature type="region of interest" description="Disordered" evidence="1">
    <location>
        <begin position="15"/>
        <end position="36"/>
    </location>
</feature>
<dbReference type="OrthoDB" id="2148792at2759"/>
<dbReference type="AlphaFoldDB" id="A0A1Y1WZU8"/>
<dbReference type="Proteomes" id="UP000193944">
    <property type="component" value="Unassembled WGS sequence"/>
</dbReference>
<gene>
    <name evidence="3" type="ORF">BCR32DRAFT_282019</name>
</gene>
<sequence length="483" mass="54607">MDINRLHQALDELMISSDDKTQKNYPPNYTKRPVNNTINPENYYPNPNNISNKNVNYYTKTVNPNSLASDEYYNDDYYNGDISNNNSNINTPVGHEYYHSRGSSYTSSQGSYNNSLKEKKMRNIEQLKIQTHSSSHSRTQSNNSDMASPRSYTRERRGSQDTMGSSIFSPVSSNCSYSQSSVNEAMTASIKTDISAVTLQTLSFDLVSGYLSRITSSAGFIKSTKRYYFVLDNDGLYYFKTNDPFARAKGFIKFDTRTKIKDIKENSPAKDKSSKLLELEVYKDNKSHQVVLQAEDPEDRDMWHRALKKMIVRQKYVNEALPPLPQPTPQSGTQPIPIPSNYGIPSSPGMRNRSQSQSSKRQSPGSSSNLSSSNLSSSNLSYTQTLKQSQQKLYGDNSNNYEGNPTPHSLNLGKKTSLQNINDINLAAPNIYALQNRRRPSFDIQMLHHQHQRTSSLSSLNEINGRQRYSYGSNQSLGSSQYN</sequence>
<comment type="caution">
    <text evidence="3">The sequence shown here is derived from an EMBL/GenBank/DDBJ whole genome shotgun (WGS) entry which is preliminary data.</text>
</comment>
<feature type="region of interest" description="Disordered" evidence="1">
    <location>
        <begin position="129"/>
        <end position="172"/>
    </location>
</feature>
<feature type="domain" description="PH" evidence="2">
    <location>
        <begin position="204"/>
        <end position="312"/>
    </location>
</feature>